<feature type="compositionally biased region" description="Basic and acidic residues" evidence="4">
    <location>
        <begin position="133"/>
        <end position="155"/>
    </location>
</feature>
<dbReference type="GO" id="GO:0008270">
    <property type="term" value="F:zinc ion binding"/>
    <property type="evidence" value="ECO:0007669"/>
    <property type="project" value="UniProtKB-KW"/>
</dbReference>
<evidence type="ECO:0000256" key="1">
    <source>
        <dbReference type="ARBA" id="ARBA00022723"/>
    </source>
</evidence>
<feature type="compositionally biased region" description="Polar residues" evidence="4">
    <location>
        <begin position="470"/>
        <end position="480"/>
    </location>
</feature>
<evidence type="ECO:0000259" key="5">
    <source>
        <dbReference type="PROSITE" id="PS50006"/>
    </source>
</evidence>
<comment type="caution">
    <text evidence="7">The sequence shown here is derived from an EMBL/GenBank/DDBJ whole genome shotgun (WGS) entry which is preliminary data.</text>
</comment>
<keyword evidence="2" id="KW-0863">Zinc-finger</keyword>
<feature type="region of interest" description="Disordered" evidence="4">
    <location>
        <begin position="687"/>
        <end position="710"/>
    </location>
</feature>
<dbReference type="Gene3D" id="2.60.200.20">
    <property type="match status" value="1"/>
</dbReference>
<dbReference type="Pfam" id="PF12906">
    <property type="entry name" value="RINGv"/>
    <property type="match status" value="1"/>
</dbReference>
<gene>
    <name evidence="7" type="ORF">FOZ60_008082</name>
</gene>
<dbReference type="SMART" id="SM00240">
    <property type="entry name" value="FHA"/>
    <property type="match status" value="1"/>
</dbReference>
<feature type="region of interest" description="Disordered" evidence="4">
    <location>
        <begin position="497"/>
        <end position="529"/>
    </location>
</feature>
<evidence type="ECO:0000259" key="6">
    <source>
        <dbReference type="PROSITE" id="PS51292"/>
    </source>
</evidence>
<evidence type="ECO:0000256" key="4">
    <source>
        <dbReference type="SAM" id="MobiDB-lite"/>
    </source>
</evidence>
<feature type="compositionally biased region" description="Low complexity" evidence="4">
    <location>
        <begin position="169"/>
        <end position="182"/>
    </location>
</feature>
<keyword evidence="3" id="KW-0862">Zinc</keyword>
<keyword evidence="1" id="KW-0479">Metal-binding</keyword>
<dbReference type="InterPro" id="IPR000253">
    <property type="entry name" value="FHA_dom"/>
</dbReference>
<feature type="region of interest" description="Disordered" evidence="4">
    <location>
        <begin position="742"/>
        <end position="784"/>
    </location>
</feature>
<dbReference type="SUPFAM" id="SSF57850">
    <property type="entry name" value="RING/U-box"/>
    <property type="match status" value="1"/>
</dbReference>
<dbReference type="AlphaFoldDB" id="A0A7J6NL93"/>
<evidence type="ECO:0000256" key="2">
    <source>
        <dbReference type="ARBA" id="ARBA00022771"/>
    </source>
</evidence>
<dbReference type="SUPFAM" id="SSF49879">
    <property type="entry name" value="SMAD/FHA domain"/>
    <property type="match status" value="1"/>
</dbReference>
<accession>A0A7J6NL93</accession>
<dbReference type="PROSITE" id="PS51292">
    <property type="entry name" value="ZF_RING_CH"/>
    <property type="match status" value="1"/>
</dbReference>
<dbReference type="SMART" id="SM00744">
    <property type="entry name" value="RINGv"/>
    <property type="match status" value="1"/>
</dbReference>
<feature type="region of interest" description="Disordered" evidence="4">
    <location>
        <begin position="1"/>
        <end position="27"/>
    </location>
</feature>
<dbReference type="CDD" id="cd16495">
    <property type="entry name" value="RING_CH-C4HC3_MARCH"/>
    <property type="match status" value="1"/>
</dbReference>
<organism evidence="7 8">
    <name type="scientific">Perkinsus olseni</name>
    <name type="common">Perkinsus atlanticus</name>
    <dbReference type="NCBI Taxonomy" id="32597"/>
    <lineage>
        <taxon>Eukaryota</taxon>
        <taxon>Sar</taxon>
        <taxon>Alveolata</taxon>
        <taxon>Perkinsozoa</taxon>
        <taxon>Perkinsea</taxon>
        <taxon>Perkinsida</taxon>
        <taxon>Perkinsidae</taxon>
        <taxon>Perkinsus</taxon>
    </lineage>
</organism>
<feature type="compositionally biased region" description="Basic and acidic residues" evidence="4">
    <location>
        <begin position="688"/>
        <end position="700"/>
    </location>
</feature>
<dbReference type="OrthoDB" id="264354at2759"/>
<feature type="compositionally biased region" description="Low complexity" evidence="4">
    <location>
        <begin position="121"/>
        <end position="132"/>
    </location>
</feature>
<feature type="region of interest" description="Disordered" evidence="4">
    <location>
        <begin position="431"/>
        <end position="485"/>
    </location>
</feature>
<feature type="compositionally biased region" description="Acidic residues" evidence="4">
    <location>
        <begin position="773"/>
        <end position="784"/>
    </location>
</feature>
<dbReference type="PANTHER" id="PTHR46210">
    <property type="entry name" value="FHA DOMAIN-CONTAINING PROTEIN"/>
    <property type="match status" value="1"/>
</dbReference>
<reference evidence="7 8" key="1">
    <citation type="submission" date="2020-04" db="EMBL/GenBank/DDBJ databases">
        <title>Perkinsus olseni comparative genomics.</title>
        <authorList>
            <person name="Bogema D.R."/>
        </authorList>
    </citation>
    <scope>NUCLEOTIDE SEQUENCE [LARGE SCALE GENOMIC DNA]</scope>
    <source>
        <strain evidence="7">00978-12</strain>
    </source>
</reference>
<evidence type="ECO:0000256" key="3">
    <source>
        <dbReference type="ARBA" id="ARBA00022833"/>
    </source>
</evidence>
<evidence type="ECO:0000313" key="7">
    <source>
        <dbReference type="EMBL" id="KAF4684270.1"/>
    </source>
</evidence>
<feature type="domain" description="FHA" evidence="5">
    <location>
        <begin position="565"/>
        <end position="610"/>
    </location>
</feature>
<dbReference type="InterPro" id="IPR008984">
    <property type="entry name" value="SMAD_FHA_dom_sf"/>
</dbReference>
<dbReference type="InterPro" id="IPR011016">
    <property type="entry name" value="Znf_RING-CH"/>
</dbReference>
<feature type="domain" description="RING-CH-type" evidence="6">
    <location>
        <begin position="307"/>
        <end position="397"/>
    </location>
</feature>
<proteinExistence type="predicted"/>
<evidence type="ECO:0000313" key="8">
    <source>
        <dbReference type="Proteomes" id="UP000541610"/>
    </source>
</evidence>
<sequence>MEDNDRYVAGTSSCHTINPTTRPRPPPPLEVIATTWARESHELYDYESRNVHCQRFIIPQDDDEGSSSSTRTLYRVRDGGSSSSMMLHDGRSRAMISNASGIIEVPITSTRSSVIMKHDNNNNSSSSSTGSSRHGDDEKGQEREEPLIRIERDPTDDGVYIKPVAMMMSPSISDDNNNSTTTQPPPLPSSRPWLVVHDSSSSPSSDDDDGVSLKEGDVIKLGRVELKVRQTVYDHCAAGHGGHKLSRDSVSTDDDDDGGGEGGCCCSSSTVCSNDDHDDVQLQLLPKGVSKESSMTVACSGDRGIDGSPLNGVVCRICLMEGSTADDPFIAPCHCSGSIKYVHINCLRHWIAGRLRLPPSSYDSDYDSRPTPTGAASPPFLYRPLTCELCKAPYPTYVNMNGSIECLYPLPHVKAPYIVFEVNLKPVITASTHDSNTNNNNADDDDDDDDDDYQTGGRQHHHHHQQQQQEQGYNDDTVNGINPDIGLNVVSLASDDKERMMGGSPDDDDGGDPFAPSHRVPTTTNTSSVTAAGAAVGDDDYEHHHHQNHSRVEGALHGDDNYKAITIGRGHESQVRITDVSISRKHCLLRYHHGRFCIKDLNSKFGTLLSIPSQGIKMPQPGSMAIQVGRTVLRVIARRFAPPSTTPSSALETLDAPIDRVSGGQHDGSILMTLLPSAGIDMGYYPRHGNDDDDNRHDGDGGGDIIQNHHHHGTDTIILPATYPMGDDISSGSNPLVQTVQDEEEEALRYDHDDDDDVMMLRAPHGEGGVPANEEDDDDEYYYY</sequence>
<feature type="compositionally biased region" description="Acidic residues" evidence="4">
    <location>
        <begin position="442"/>
        <end position="453"/>
    </location>
</feature>
<evidence type="ECO:0008006" key="9">
    <source>
        <dbReference type="Google" id="ProtNLM"/>
    </source>
</evidence>
<dbReference type="EMBL" id="JABANP010000320">
    <property type="protein sequence ID" value="KAF4684270.1"/>
    <property type="molecule type" value="Genomic_DNA"/>
</dbReference>
<feature type="region of interest" description="Disordered" evidence="4">
    <location>
        <begin position="116"/>
        <end position="213"/>
    </location>
</feature>
<dbReference type="InterPro" id="IPR013083">
    <property type="entry name" value="Znf_RING/FYVE/PHD"/>
</dbReference>
<dbReference type="CDD" id="cd00060">
    <property type="entry name" value="FHA"/>
    <property type="match status" value="1"/>
</dbReference>
<feature type="region of interest" description="Disordered" evidence="4">
    <location>
        <begin position="58"/>
        <end position="87"/>
    </location>
</feature>
<name>A0A7J6NL93_PEROL</name>
<dbReference type="Pfam" id="PF00498">
    <property type="entry name" value="FHA"/>
    <property type="match status" value="1"/>
</dbReference>
<dbReference type="PANTHER" id="PTHR46210:SF1">
    <property type="entry name" value="FHA DOMAIN-CONTAINING PROTEIN"/>
    <property type="match status" value="1"/>
</dbReference>
<dbReference type="PROSITE" id="PS50006">
    <property type="entry name" value="FHA_DOMAIN"/>
    <property type="match status" value="1"/>
</dbReference>
<protein>
    <recommendedName>
        <fullName evidence="9">E3 ubiquitin-protein ligase march6</fullName>
    </recommendedName>
</protein>
<dbReference type="Proteomes" id="UP000541610">
    <property type="component" value="Unassembled WGS sequence"/>
</dbReference>
<dbReference type="Gene3D" id="3.30.40.10">
    <property type="entry name" value="Zinc/RING finger domain, C3HC4 (zinc finger)"/>
    <property type="match status" value="1"/>
</dbReference>